<keyword evidence="8" id="KW-0378">Hydrolase</keyword>
<evidence type="ECO:0000256" key="3">
    <source>
        <dbReference type="ARBA" id="ARBA00022692"/>
    </source>
</evidence>
<feature type="domain" description="Cation-transporting P-type ATPase C-terminal" evidence="7">
    <location>
        <begin position="237"/>
        <end position="422"/>
    </location>
</feature>
<dbReference type="EC" id="3.6.3.8" evidence="8"/>
<dbReference type="GO" id="GO:0005524">
    <property type="term" value="F:ATP binding"/>
    <property type="evidence" value="ECO:0007669"/>
    <property type="project" value="InterPro"/>
</dbReference>
<evidence type="ECO:0000313" key="8">
    <source>
        <dbReference type="EMBL" id="AFL54793.1"/>
    </source>
</evidence>
<evidence type="ECO:0000256" key="5">
    <source>
        <dbReference type="ARBA" id="ARBA00023136"/>
    </source>
</evidence>
<dbReference type="NCBIfam" id="TIGR01494">
    <property type="entry name" value="ATPase_P-type"/>
    <property type="match status" value="1"/>
</dbReference>
<protein>
    <submittedName>
        <fullName evidence="8">Putative calcium-transporting ATPase PacL</fullName>
        <ecNumber evidence="8">3.6.3.8</ecNumber>
    </submittedName>
</protein>
<dbReference type="Gene3D" id="3.40.1110.10">
    <property type="entry name" value="Calcium-transporting ATPase, cytoplasmic domain N"/>
    <property type="match status" value="1"/>
</dbReference>
<keyword evidence="2" id="KW-1003">Cell membrane</keyword>
<dbReference type="InterPro" id="IPR001757">
    <property type="entry name" value="P_typ_ATPase"/>
</dbReference>
<dbReference type="Pfam" id="PF00689">
    <property type="entry name" value="Cation_ATPase_C"/>
    <property type="match status" value="1"/>
</dbReference>
<dbReference type="SUPFAM" id="SSF56784">
    <property type="entry name" value="HAD-like"/>
    <property type="match status" value="1"/>
</dbReference>
<feature type="transmembrane region" description="Helical" evidence="6">
    <location>
        <begin position="286"/>
        <end position="308"/>
    </location>
</feature>
<dbReference type="InterPro" id="IPR023299">
    <property type="entry name" value="ATPase_P-typ_cyto_dom_N"/>
</dbReference>
<accession>I3XFY7</accession>
<evidence type="ECO:0000256" key="1">
    <source>
        <dbReference type="ARBA" id="ARBA00004651"/>
    </source>
</evidence>
<dbReference type="PANTHER" id="PTHR43294:SF21">
    <property type="entry name" value="CATION TRANSPORTING ATPASE"/>
    <property type="match status" value="1"/>
</dbReference>
<dbReference type="PRINTS" id="PR00120">
    <property type="entry name" value="HATPASE"/>
</dbReference>
<dbReference type="InterPro" id="IPR036412">
    <property type="entry name" value="HAD-like_sf"/>
</dbReference>
<evidence type="ECO:0000256" key="2">
    <source>
        <dbReference type="ARBA" id="ARBA00022475"/>
    </source>
</evidence>
<keyword evidence="8" id="KW-0614">Plasmid</keyword>
<feature type="transmembrane region" description="Helical" evidence="6">
    <location>
        <begin position="397"/>
        <end position="415"/>
    </location>
</feature>
<name>I3XFY7_SINF2</name>
<evidence type="ECO:0000256" key="6">
    <source>
        <dbReference type="SAM" id="Phobius"/>
    </source>
</evidence>
<feature type="transmembrane region" description="Helical" evidence="6">
    <location>
        <begin position="213"/>
        <end position="236"/>
    </location>
</feature>
<feature type="transmembrane region" description="Helical" evidence="6">
    <location>
        <begin position="242"/>
        <end position="262"/>
    </location>
</feature>
<dbReference type="GO" id="GO:0005886">
    <property type="term" value="C:plasma membrane"/>
    <property type="evidence" value="ECO:0007669"/>
    <property type="project" value="UniProtKB-SubCell"/>
</dbReference>
<dbReference type="Gene3D" id="1.20.1110.10">
    <property type="entry name" value="Calcium-transporting ATPase, transmembrane domain"/>
    <property type="match status" value="1"/>
</dbReference>
<dbReference type="PANTHER" id="PTHR43294">
    <property type="entry name" value="SODIUM/POTASSIUM-TRANSPORTING ATPASE SUBUNIT ALPHA"/>
    <property type="match status" value="1"/>
</dbReference>
<dbReference type="Gene3D" id="3.40.50.1000">
    <property type="entry name" value="HAD superfamily/HAD-like"/>
    <property type="match status" value="1"/>
</dbReference>
<geneLocation type="plasmid" evidence="9">
    <name>pUSDA257 fragment 1</name>
</geneLocation>
<evidence type="ECO:0000313" key="9">
    <source>
        <dbReference type="Proteomes" id="UP000006180"/>
    </source>
</evidence>
<sequence length="435" mass="47209">MTRKLRQRLKEAEEAFAKKGLRVLALAYRRLEPEAPLPTSEVGLVFLGLVAFEDPPREGVAEAVRSARQAGIKIVIATGDHPDTTIAIGRQIGLVREEEMPQVVTGERLHDLSDSQLRTALDAPCPIFARLAADQKLRIVRALRAKGHVTAVTGHGVNDAPALKEADIGIAMGRTGSDVARAAADMVLVDDNFVSIVDGIEEGRAVFDNVRKFLTYVLTSNVAEFVPYLAFVLFGIPLPLTIIQILAVDLGTDLLPALALGAEKPHPDIMARPPRPRTERLLDHRLLLRAYGFLGLFEAAAGMTAYSFVLWQGGWAFGEPLAAHAALYLQATTACLVAIVLLQIVNVFLCRDERISLFAQTSLGNPLIFVGIAFEIGMILAVVYTQPGNALFGTAPLGWQAWLFVGPFAAAMLVSEEARKWIARSRSPRKPSEKG</sequence>
<feature type="transmembrane region" description="Helical" evidence="6">
    <location>
        <begin position="362"/>
        <end position="385"/>
    </location>
</feature>
<evidence type="ECO:0000256" key="4">
    <source>
        <dbReference type="ARBA" id="ARBA00022989"/>
    </source>
</evidence>
<reference evidence="8" key="1">
    <citation type="journal article" date="2012" name="J. Bacteriol.">
        <title>Complete genome sequence of the broad-host-range strain Sinorhizobium fredii USDA257.</title>
        <authorList>
            <person name="Schuldes J."/>
            <person name="Rodriguez Orbegoso M."/>
            <person name="Schmeisser C."/>
            <person name="Krishnan H.B."/>
            <person name="Daniel R."/>
            <person name="Streit W.R."/>
        </authorList>
    </citation>
    <scope>NUCLEOTIDE SEQUENCE [LARGE SCALE GENOMIC DNA]</scope>
    <source>
        <strain evidence="8">USDA 257</strain>
        <plasmid evidence="8">pUSDA257</plasmid>
    </source>
</reference>
<keyword evidence="3 6" id="KW-0812">Transmembrane</keyword>
<dbReference type="AlphaFoldDB" id="I3XFY7"/>
<feature type="transmembrane region" description="Helical" evidence="6">
    <location>
        <begin position="328"/>
        <end position="350"/>
    </location>
</feature>
<dbReference type="HOGENOM" id="CLU_002360_10_6_5"/>
<dbReference type="EMBL" id="CP003564">
    <property type="protein sequence ID" value="AFL54793.1"/>
    <property type="molecule type" value="Genomic_DNA"/>
</dbReference>
<dbReference type="Pfam" id="PF00702">
    <property type="entry name" value="Hydrolase"/>
    <property type="match status" value="1"/>
</dbReference>
<dbReference type="InterPro" id="IPR050510">
    <property type="entry name" value="Cation_transp_ATPase_P-type"/>
</dbReference>
<dbReference type="InterPro" id="IPR006068">
    <property type="entry name" value="ATPase_P-typ_cation-transptr_C"/>
</dbReference>
<proteinExistence type="predicted"/>
<dbReference type="PRINTS" id="PR00119">
    <property type="entry name" value="CATATPASE"/>
</dbReference>
<comment type="subcellular location">
    <subcellularLocation>
        <location evidence="1">Cell membrane</location>
        <topology evidence="1">Multi-pass membrane protein</topology>
    </subcellularLocation>
</comment>
<keyword evidence="4 6" id="KW-1133">Transmembrane helix</keyword>
<keyword evidence="5 6" id="KW-0472">Membrane</keyword>
<gene>
    <name evidence="8" type="primary">pacL</name>
    <name evidence="8" type="ORF">USDA257_p00750</name>
</gene>
<evidence type="ECO:0000259" key="7">
    <source>
        <dbReference type="Pfam" id="PF00689"/>
    </source>
</evidence>
<dbReference type="PATRIC" id="fig|1185652.3.peg.6523"/>
<dbReference type="InterPro" id="IPR023298">
    <property type="entry name" value="ATPase_P-typ_TM_dom_sf"/>
</dbReference>
<dbReference type="InterPro" id="IPR023214">
    <property type="entry name" value="HAD_sf"/>
</dbReference>
<organism evidence="8">
    <name type="scientific">Sinorhizobium fredii (strain USDA 257)</name>
    <dbReference type="NCBI Taxonomy" id="1185652"/>
    <lineage>
        <taxon>Bacteria</taxon>
        <taxon>Pseudomonadati</taxon>
        <taxon>Pseudomonadota</taxon>
        <taxon>Alphaproteobacteria</taxon>
        <taxon>Hyphomicrobiales</taxon>
        <taxon>Rhizobiaceae</taxon>
        <taxon>Sinorhizobium/Ensifer group</taxon>
        <taxon>Sinorhizobium</taxon>
    </lineage>
</organism>
<dbReference type="SUPFAM" id="SSF81665">
    <property type="entry name" value="Calcium ATPase, transmembrane domain M"/>
    <property type="match status" value="1"/>
</dbReference>
<dbReference type="GO" id="GO:0016887">
    <property type="term" value="F:ATP hydrolysis activity"/>
    <property type="evidence" value="ECO:0007669"/>
    <property type="project" value="InterPro"/>
</dbReference>